<dbReference type="GO" id="GO:0005886">
    <property type="term" value="C:plasma membrane"/>
    <property type="evidence" value="ECO:0007669"/>
    <property type="project" value="TreeGrafter"/>
</dbReference>
<feature type="domain" description="Disintegrin" evidence="4">
    <location>
        <begin position="256"/>
        <end position="332"/>
    </location>
</feature>
<dbReference type="InterPro" id="IPR024079">
    <property type="entry name" value="MetalloPept_cat_dom_sf"/>
</dbReference>
<evidence type="ECO:0000313" key="6">
    <source>
        <dbReference type="WBParaSite" id="Pan_g6501.t1"/>
    </source>
</evidence>
<dbReference type="InterPro" id="IPR036436">
    <property type="entry name" value="Disintegrin_dom_sf"/>
</dbReference>
<evidence type="ECO:0000256" key="2">
    <source>
        <dbReference type="SAM" id="MobiDB-lite"/>
    </source>
</evidence>
<dbReference type="Gene3D" id="4.10.70.10">
    <property type="entry name" value="Disintegrin domain"/>
    <property type="match status" value="1"/>
</dbReference>
<dbReference type="SMART" id="SM00050">
    <property type="entry name" value="DISIN"/>
    <property type="match status" value="1"/>
</dbReference>
<dbReference type="InterPro" id="IPR051489">
    <property type="entry name" value="ADAM_Metalloproteinase"/>
</dbReference>
<comment type="caution">
    <text evidence="1">Lacks conserved residue(s) required for the propagation of feature annotation.</text>
</comment>
<keyword evidence="3" id="KW-0732">Signal</keyword>
<name>A0A7E5A0K9_PANRE</name>
<dbReference type="InterPro" id="IPR001762">
    <property type="entry name" value="Disintegrin_dom"/>
</dbReference>
<dbReference type="PROSITE" id="PS50214">
    <property type="entry name" value="DISINTEGRIN_2"/>
    <property type="match status" value="1"/>
</dbReference>
<sequence length="429" mass="47639">MRLYGRYFIIILLVTLGIHCTHRSEEPKCKPLENTRIEIAIYMTYDACIDIGYAACYLKATDVITEVNERFESVSWGVVGEIGNTKCLKGIGFKVKRLLIYPNPSTDPEHFNYVSPIPRNISYLLDSFSFSVIHSDVGFSLLFTGRNIIDDDLGQADSSSGLYYIPEKGEKFKNTAVIATKSNGVFISKEHLVHIILHESGHIMHAPDENGSYTIMYEQHNVLNSFVPTSYSNDSKIAIYKSIFFAVDKFVSSEEPSVCGNGVKESDEECDPGFLGGNKCCTKNCQLVHGAQCSWNQDCCRHNCTFAQEGDPCQRQFNETTTGFCKGMSDTCELIPNCILFFKYIDGACTPNITKIFFAAMVVGGFSVGITAFCYLKCSKSQTEPENEGIPLNDLMSCVPTQNVNEETTDDTYGDITESTKLQTGSPIS</sequence>
<evidence type="ECO:0000256" key="3">
    <source>
        <dbReference type="SAM" id="SignalP"/>
    </source>
</evidence>
<dbReference type="PANTHER" id="PTHR45702">
    <property type="entry name" value="ADAM10/ADAM17 METALLOPEPTIDASE FAMILY MEMBER"/>
    <property type="match status" value="1"/>
</dbReference>
<dbReference type="GO" id="GO:0007219">
    <property type="term" value="P:Notch signaling pathway"/>
    <property type="evidence" value="ECO:0007669"/>
    <property type="project" value="TreeGrafter"/>
</dbReference>
<organism evidence="5 6">
    <name type="scientific">Panagrellus redivivus</name>
    <name type="common">Microworm</name>
    <dbReference type="NCBI Taxonomy" id="6233"/>
    <lineage>
        <taxon>Eukaryota</taxon>
        <taxon>Metazoa</taxon>
        <taxon>Ecdysozoa</taxon>
        <taxon>Nematoda</taxon>
        <taxon>Chromadorea</taxon>
        <taxon>Rhabditida</taxon>
        <taxon>Tylenchina</taxon>
        <taxon>Panagrolaimomorpha</taxon>
        <taxon>Panagrolaimoidea</taxon>
        <taxon>Panagrolaimidae</taxon>
        <taxon>Panagrellus</taxon>
    </lineage>
</organism>
<evidence type="ECO:0000313" key="5">
    <source>
        <dbReference type="Proteomes" id="UP000492821"/>
    </source>
</evidence>
<dbReference type="Gene3D" id="3.40.390.10">
    <property type="entry name" value="Collagenase (Catalytic Domain)"/>
    <property type="match status" value="1"/>
</dbReference>
<feature type="signal peptide" evidence="3">
    <location>
        <begin position="1"/>
        <end position="23"/>
    </location>
</feature>
<feature type="region of interest" description="Disordered" evidence="2">
    <location>
        <begin position="406"/>
        <end position="429"/>
    </location>
</feature>
<dbReference type="GO" id="GO:0004222">
    <property type="term" value="F:metalloendopeptidase activity"/>
    <property type="evidence" value="ECO:0007669"/>
    <property type="project" value="TreeGrafter"/>
</dbReference>
<dbReference type="Proteomes" id="UP000492821">
    <property type="component" value="Unassembled WGS sequence"/>
</dbReference>
<dbReference type="WBParaSite" id="Pan_g6501.t1">
    <property type="protein sequence ID" value="Pan_g6501.t1"/>
    <property type="gene ID" value="Pan_g6501"/>
</dbReference>
<feature type="compositionally biased region" description="Polar residues" evidence="2">
    <location>
        <begin position="417"/>
        <end position="429"/>
    </location>
</feature>
<evidence type="ECO:0000259" key="4">
    <source>
        <dbReference type="PROSITE" id="PS50214"/>
    </source>
</evidence>
<feature type="chain" id="PRO_5028847718" evidence="3">
    <location>
        <begin position="24"/>
        <end position="429"/>
    </location>
</feature>
<proteinExistence type="predicted"/>
<dbReference type="SUPFAM" id="SSF57552">
    <property type="entry name" value="Blood coagulation inhibitor (disintegrin)"/>
    <property type="match status" value="1"/>
</dbReference>
<dbReference type="AlphaFoldDB" id="A0A7E5A0K9"/>
<dbReference type="GO" id="GO:0006509">
    <property type="term" value="P:membrane protein ectodomain proteolysis"/>
    <property type="evidence" value="ECO:0007669"/>
    <property type="project" value="TreeGrafter"/>
</dbReference>
<dbReference type="SUPFAM" id="SSF55486">
    <property type="entry name" value="Metalloproteases ('zincins'), catalytic domain"/>
    <property type="match status" value="1"/>
</dbReference>
<evidence type="ECO:0000256" key="1">
    <source>
        <dbReference type="PROSITE-ProRule" id="PRU00068"/>
    </source>
</evidence>
<dbReference type="PANTHER" id="PTHR45702:SF2">
    <property type="entry name" value="KUZBANIAN, ISOFORM A"/>
    <property type="match status" value="1"/>
</dbReference>
<accession>A0A7E5A0K9</accession>
<protein>
    <submittedName>
        <fullName evidence="6">Disintegrin domain-containing protein</fullName>
    </submittedName>
</protein>
<keyword evidence="5" id="KW-1185">Reference proteome</keyword>
<reference evidence="6" key="2">
    <citation type="submission" date="2020-10" db="UniProtKB">
        <authorList>
            <consortium name="WormBaseParasite"/>
        </authorList>
    </citation>
    <scope>IDENTIFICATION</scope>
</reference>
<reference evidence="5" key="1">
    <citation type="journal article" date="2013" name="Genetics">
        <title>The draft genome and transcriptome of Panagrellus redivivus are shaped by the harsh demands of a free-living lifestyle.</title>
        <authorList>
            <person name="Srinivasan J."/>
            <person name="Dillman A.R."/>
            <person name="Macchietto M.G."/>
            <person name="Heikkinen L."/>
            <person name="Lakso M."/>
            <person name="Fracchia K.M."/>
            <person name="Antoshechkin I."/>
            <person name="Mortazavi A."/>
            <person name="Wong G."/>
            <person name="Sternberg P.W."/>
        </authorList>
    </citation>
    <scope>NUCLEOTIDE SEQUENCE [LARGE SCALE GENOMIC DNA]</scope>
    <source>
        <strain evidence="5">MT8872</strain>
    </source>
</reference>